<dbReference type="AlphaFoldDB" id="A0A8S1XXM3"/>
<feature type="compositionally biased region" description="Basic residues" evidence="1">
    <location>
        <begin position="1"/>
        <end position="14"/>
    </location>
</feature>
<feature type="region of interest" description="Disordered" evidence="1">
    <location>
        <begin position="1"/>
        <end position="20"/>
    </location>
</feature>
<dbReference type="EMBL" id="CAJJDO010000141">
    <property type="protein sequence ID" value="CAD8205767.1"/>
    <property type="molecule type" value="Genomic_DNA"/>
</dbReference>
<keyword evidence="3" id="KW-1185">Reference proteome</keyword>
<comment type="caution">
    <text evidence="2">The sequence shown here is derived from an EMBL/GenBank/DDBJ whole genome shotgun (WGS) entry which is preliminary data.</text>
</comment>
<organism evidence="2 3">
    <name type="scientific">Paramecium pentaurelia</name>
    <dbReference type="NCBI Taxonomy" id="43138"/>
    <lineage>
        <taxon>Eukaryota</taxon>
        <taxon>Sar</taxon>
        <taxon>Alveolata</taxon>
        <taxon>Ciliophora</taxon>
        <taxon>Intramacronucleata</taxon>
        <taxon>Oligohymenophorea</taxon>
        <taxon>Peniculida</taxon>
        <taxon>Parameciidae</taxon>
        <taxon>Paramecium</taxon>
    </lineage>
</organism>
<name>A0A8S1XXM3_9CILI</name>
<sequence>MIKQQTKQKKKKHATGLPVTNGTFKLKKSKIFVQNQNNKLVELRYNTVP</sequence>
<evidence type="ECO:0000313" key="3">
    <source>
        <dbReference type="Proteomes" id="UP000689195"/>
    </source>
</evidence>
<dbReference type="Proteomes" id="UP000689195">
    <property type="component" value="Unassembled WGS sequence"/>
</dbReference>
<evidence type="ECO:0000313" key="2">
    <source>
        <dbReference type="EMBL" id="CAD8205767.1"/>
    </source>
</evidence>
<reference evidence="2" key="1">
    <citation type="submission" date="2021-01" db="EMBL/GenBank/DDBJ databases">
        <authorList>
            <consortium name="Genoscope - CEA"/>
            <person name="William W."/>
        </authorList>
    </citation>
    <scope>NUCLEOTIDE SEQUENCE</scope>
</reference>
<protein>
    <submittedName>
        <fullName evidence="2">Uncharacterized protein</fullName>
    </submittedName>
</protein>
<evidence type="ECO:0000256" key="1">
    <source>
        <dbReference type="SAM" id="MobiDB-lite"/>
    </source>
</evidence>
<accession>A0A8S1XXM3</accession>
<gene>
    <name evidence="2" type="ORF">PPENT_87.1.T1410146</name>
</gene>
<proteinExistence type="predicted"/>